<gene>
    <name evidence="2" type="ORF">METZ01_LOCUS211678</name>
</gene>
<dbReference type="InterPro" id="IPR035990">
    <property type="entry name" value="TIM_sf"/>
</dbReference>
<dbReference type="InterPro" id="IPR000652">
    <property type="entry name" value="Triosephosphate_isomerase"/>
</dbReference>
<dbReference type="GO" id="GO:0006096">
    <property type="term" value="P:glycolytic process"/>
    <property type="evidence" value="ECO:0007669"/>
    <property type="project" value="TreeGrafter"/>
</dbReference>
<dbReference type="GO" id="GO:0005829">
    <property type="term" value="C:cytosol"/>
    <property type="evidence" value="ECO:0007669"/>
    <property type="project" value="TreeGrafter"/>
</dbReference>
<dbReference type="GO" id="GO:0019563">
    <property type="term" value="P:glycerol catabolic process"/>
    <property type="evidence" value="ECO:0007669"/>
    <property type="project" value="TreeGrafter"/>
</dbReference>
<keyword evidence="1" id="KW-0413">Isomerase</keyword>
<dbReference type="GO" id="GO:0004807">
    <property type="term" value="F:triose-phosphate isomerase activity"/>
    <property type="evidence" value="ECO:0007669"/>
    <property type="project" value="InterPro"/>
</dbReference>
<dbReference type="InterPro" id="IPR020861">
    <property type="entry name" value="Triosephosphate_isomerase_AS"/>
</dbReference>
<dbReference type="InterPro" id="IPR013785">
    <property type="entry name" value="Aldolase_TIM"/>
</dbReference>
<dbReference type="PANTHER" id="PTHR21139:SF42">
    <property type="entry name" value="TRIOSEPHOSPHATE ISOMERASE"/>
    <property type="match status" value="1"/>
</dbReference>
<dbReference type="PROSITE" id="PS51440">
    <property type="entry name" value="TIM_2"/>
    <property type="match status" value="1"/>
</dbReference>
<dbReference type="GO" id="GO:0046166">
    <property type="term" value="P:glyceraldehyde-3-phosphate biosynthetic process"/>
    <property type="evidence" value="ECO:0007669"/>
    <property type="project" value="TreeGrafter"/>
</dbReference>
<dbReference type="Gene3D" id="3.20.20.70">
    <property type="entry name" value="Aldolase class I"/>
    <property type="match status" value="1"/>
</dbReference>
<dbReference type="GO" id="GO:0006094">
    <property type="term" value="P:gluconeogenesis"/>
    <property type="evidence" value="ECO:0007669"/>
    <property type="project" value="TreeGrafter"/>
</dbReference>
<dbReference type="PANTHER" id="PTHR21139">
    <property type="entry name" value="TRIOSEPHOSPHATE ISOMERASE"/>
    <property type="match status" value="1"/>
</dbReference>
<dbReference type="Pfam" id="PF00121">
    <property type="entry name" value="TIM"/>
    <property type="match status" value="1"/>
</dbReference>
<dbReference type="AlphaFoldDB" id="A0A382F919"/>
<evidence type="ECO:0000313" key="2">
    <source>
        <dbReference type="EMBL" id="SVB58824.1"/>
    </source>
</evidence>
<dbReference type="PROSITE" id="PS00171">
    <property type="entry name" value="TIM_1"/>
    <property type="match status" value="1"/>
</dbReference>
<accession>A0A382F919</accession>
<dbReference type="SUPFAM" id="SSF51351">
    <property type="entry name" value="Triosephosphate isomerase (TIM)"/>
    <property type="match status" value="1"/>
</dbReference>
<evidence type="ECO:0008006" key="3">
    <source>
        <dbReference type="Google" id="ProtNLM"/>
    </source>
</evidence>
<sequence length="225" mass="25074">MLKINKFDRIIVANWKLNGSIDFIEQYLQKLNCNKLDNSNICGIVCPPSVYLHKLAGKLTPLFLGGQDCSNYNEGAYTGEVSASMLKEALCQFCIVGHSERRQIFGESNEDVCIKAMNLIAHNINPIICIGETSEEKNKNLTKDILYAQISKSIPNNATKDFVIIAYEPIWAIGTGLTPSLEEIDNIHSYIKNEIQNFENYKILYGGSVNANNASEIMCLKNVDG</sequence>
<feature type="non-terminal residue" evidence="2">
    <location>
        <position position="225"/>
    </location>
</feature>
<evidence type="ECO:0000256" key="1">
    <source>
        <dbReference type="ARBA" id="ARBA00023235"/>
    </source>
</evidence>
<dbReference type="CDD" id="cd00311">
    <property type="entry name" value="TIM"/>
    <property type="match status" value="1"/>
</dbReference>
<reference evidence="2" key="1">
    <citation type="submission" date="2018-05" db="EMBL/GenBank/DDBJ databases">
        <authorList>
            <person name="Lanie J.A."/>
            <person name="Ng W.-L."/>
            <person name="Kazmierczak K.M."/>
            <person name="Andrzejewski T.M."/>
            <person name="Davidsen T.M."/>
            <person name="Wayne K.J."/>
            <person name="Tettelin H."/>
            <person name="Glass J.I."/>
            <person name="Rusch D."/>
            <person name="Podicherti R."/>
            <person name="Tsui H.-C.T."/>
            <person name="Winkler M.E."/>
        </authorList>
    </citation>
    <scope>NUCLEOTIDE SEQUENCE</scope>
</reference>
<organism evidence="2">
    <name type="scientific">marine metagenome</name>
    <dbReference type="NCBI Taxonomy" id="408172"/>
    <lineage>
        <taxon>unclassified sequences</taxon>
        <taxon>metagenomes</taxon>
        <taxon>ecological metagenomes</taxon>
    </lineage>
</organism>
<dbReference type="NCBIfam" id="TIGR00419">
    <property type="entry name" value="tim"/>
    <property type="match status" value="1"/>
</dbReference>
<proteinExistence type="predicted"/>
<name>A0A382F919_9ZZZZ</name>
<protein>
    <recommendedName>
        <fullName evidence="3">Triosephosphate isomerase</fullName>
    </recommendedName>
</protein>
<dbReference type="EMBL" id="UINC01048373">
    <property type="protein sequence ID" value="SVB58824.1"/>
    <property type="molecule type" value="Genomic_DNA"/>
</dbReference>